<dbReference type="InterPro" id="IPR036388">
    <property type="entry name" value="WH-like_DNA-bd_sf"/>
</dbReference>
<keyword evidence="2" id="KW-1185">Reference proteome</keyword>
<protein>
    <recommendedName>
        <fullName evidence="3">Helix-turn-helix domain-containing protein</fullName>
    </recommendedName>
</protein>
<accession>A0ABX8W709</accession>
<proteinExistence type="predicted"/>
<sequence length="64" mass="7545">MTSILLNGKQLCEQLNISTTLLYKFRKAGMPYHQLPHGRAYYNLNEIKEWLTSAGYHQEKTWSK</sequence>
<evidence type="ECO:0000313" key="2">
    <source>
        <dbReference type="Proteomes" id="UP000826550"/>
    </source>
</evidence>
<reference evidence="1 2" key="1">
    <citation type="submission" date="2020-01" db="EMBL/GenBank/DDBJ databases">
        <title>Vast differences in strain-level diversity in the gut microbiota of two closely related honey bee species.</title>
        <authorList>
            <person name="Ellegaard K.M."/>
            <person name="Suenami S."/>
            <person name="Miyazaki R."/>
            <person name="Engel P."/>
        </authorList>
    </citation>
    <scope>NUCLEOTIDE SEQUENCE [LARGE SCALE GENOMIC DNA]</scope>
    <source>
        <strain evidence="1 2">ESL0416</strain>
    </source>
</reference>
<dbReference type="RefSeq" id="WP_220220435.1">
    <property type="nucleotide sequence ID" value="NZ_CP048268.1"/>
</dbReference>
<dbReference type="SUPFAM" id="SSF46955">
    <property type="entry name" value="Putative DNA-binding domain"/>
    <property type="match status" value="1"/>
</dbReference>
<gene>
    <name evidence="1" type="ORF">GYM71_00145</name>
</gene>
<dbReference type="EMBL" id="CP048268">
    <property type="protein sequence ID" value="QYN51928.1"/>
    <property type="molecule type" value="Genomic_DNA"/>
</dbReference>
<evidence type="ECO:0008006" key="3">
    <source>
        <dbReference type="Google" id="ProtNLM"/>
    </source>
</evidence>
<dbReference type="Proteomes" id="UP000826550">
    <property type="component" value="Chromosome"/>
</dbReference>
<dbReference type="InterPro" id="IPR009061">
    <property type="entry name" value="DNA-bd_dom_put_sf"/>
</dbReference>
<organism evidence="1 2">
    <name type="scientific">Lactobacillus panisapium</name>
    <dbReference type="NCBI Taxonomy" id="2012495"/>
    <lineage>
        <taxon>Bacteria</taxon>
        <taxon>Bacillati</taxon>
        <taxon>Bacillota</taxon>
        <taxon>Bacilli</taxon>
        <taxon>Lactobacillales</taxon>
        <taxon>Lactobacillaceae</taxon>
        <taxon>Lactobacillus</taxon>
    </lineage>
</organism>
<evidence type="ECO:0000313" key="1">
    <source>
        <dbReference type="EMBL" id="QYN51928.1"/>
    </source>
</evidence>
<dbReference type="Gene3D" id="1.10.10.10">
    <property type="entry name" value="Winged helix-like DNA-binding domain superfamily/Winged helix DNA-binding domain"/>
    <property type="match status" value="1"/>
</dbReference>
<name>A0ABX8W709_9LACO</name>